<dbReference type="PANTHER" id="PTHR30481:SF2">
    <property type="entry name" value="SITE-SPECIFIC DNA-METHYLTRANSFERASE (ADENINE-SPECIFIC)"/>
    <property type="match status" value="1"/>
</dbReference>
<comment type="caution">
    <text evidence="7">The sequence shown here is derived from an EMBL/GenBank/DDBJ whole genome shotgun (WGS) entry which is preliminary data.</text>
</comment>
<dbReference type="InterPro" id="IPR012327">
    <property type="entry name" value="MeTrfase_D12"/>
</dbReference>
<evidence type="ECO:0000256" key="1">
    <source>
        <dbReference type="ARBA" id="ARBA00006594"/>
    </source>
</evidence>
<keyword evidence="5" id="KW-0949">S-adenosyl-L-methionine</keyword>
<dbReference type="AlphaFoldDB" id="A0A4V6MYS5"/>
<dbReference type="RefSeq" id="WP_131282380.1">
    <property type="nucleotide sequence ID" value="NZ_JBHSLR010000008.1"/>
</dbReference>
<keyword evidence="3 7" id="KW-0489">Methyltransferase</keyword>
<evidence type="ECO:0000256" key="5">
    <source>
        <dbReference type="ARBA" id="ARBA00022691"/>
    </source>
</evidence>
<gene>
    <name evidence="7" type="ORF">EZJ44_08240</name>
</gene>
<dbReference type="GO" id="GO:0006298">
    <property type="term" value="P:mismatch repair"/>
    <property type="evidence" value="ECO:0007669"/>
    <property type="project" value="TreeGrafter"/>
</dbReference>
<dbReference type="InterPro" id="IPR012263">
    <property type="entry name" value="M_m6A_EcoRV"/>
</dbReference>
<evidence type="ECO:0000256" key="6">
    <source>
        <dbReference type="ARBA" id="ARBA00047942"/>
    </source>
</evidence>
<reference evidence="7 8" key="1">
    <citation type="submission" date="2019-02" db="EMBL/GenBank/DDBJ databases">
        <title>Arcanobacterium bovis sp. nov., isolated from the milk of a cow with mastitis.</title>
        <authorList>
            <person name="Sammra O."/>
            <person name="Foster G."/>
            <person name="Hassan A."/>
            <person name="Alssahen M."/>
            <person name="Laemmler C."/>
            <person name="Borowiak M."/>
            <person name="Malorny B."/>
            <person name="Abdulmawjood A."/>
        </authorList>
    </citation>
    <scope>NUCLEOTIDE SEQUENCE [LARGE SCALE GENOMIC DNA]</scope>
    <source>
        <strain evidence="7 8">C605018/01/1</strain>
    </source>
</reference>
<dbReference type="InterPro" id="IPR023095">
    <property type="entry name" value="Ade_MeTrfase_dom_2"/>
</dbReference>
<protein>
    <recommendedName>
        <fullName evidence="2">site-specific DNA-methyltransferase (adenine-specific)</fullName>
        <ecNumber evidence="2">2.1.1.72</ecNumber>
    </recommendedName>
</protein>
<dbReference type="PANTHER" id="PTHR30481">
    <property type="entry name" value="DNA ADENINE METHYLASE"/>
    <property type="match status" value="1"/>
</dbReference>
<dbReference type="GO" id="GO:0032259">
    <property type="term" value="P:methylation"/>
    <property type="evidence" value="ECO:0007669"/>
    <property type="project" value="UniProtKB-KW"/>
</dbReference>
<dbReference type="OrthoDB" id="9805629at2"/>
<accession>A0A4V6MYS5</accession>
<dbReference type="GO" id="GO:0043565">
    <property type="term" value="F:sequence-specific DNA binding"/>
    <property type="evidence" value="ECO:0007669"/>
    <property type="project" value="TreeGrafter"/>
</dbReference>
<dbReference type="InterPro" id="IPR029063">
    <property type="entry name" value="SAM-dependent_MTases_sf"/>
</dbReference>
<keyword evidence="4" id="KW-0808">Transferase</keyword>
<dbReference type="Proteomes" id="UP000293036">
    <property type="component" value="Unassembled WGS sequence"/>
</dbReference>
<dbReference type="GO" id="GO:0009007">
    <property type="term" value="F:site-specific DNA-methyltransferase (adenine-specific) activity"/>
    <property type="evidence" value="ECO:0007669"/>
    <property type="project" value="UniProtKB-EC"/>
</dbReference>
<dbReference type="EC" id="2.1.1.72" evidence="2"/>
<dbReference type="Gene3D" id="3.40.50.150">
    <property type="entry name" value="Vaccinia Virus protein VP39"/>
    <property type="match status" value="1"/>
</dbReference>
<evidence type="ECO:0000313" key="8">
    <source>
        <dbReference type="Proteomes" id="UP000293036"/>
    </source>
</evidence>
<comment type="similarity">
    <text evidence="1">Belongs to the N(4)/N(6)-methyltransferase family.</text>
</comment>
<dbReference type="GO" id="GO:1904047">
    <property type="term" value="F:S-adenosyl-L-methionine binding"/>
    <property type="evidence" value="ECO:0007669"/>
    <property type="project" value="TreeGrafter"/>
</dbReference>
<sequence length="289" mass="32760">MHILSPLRYPGGKAKLAPFLSRIISAQNPVPTTYAEPFAGGVGAGLTLLNDGIIDRLLINDIHPGIAAFWRAVMNSTERLCDAVLSTNVDIDQWHKQKDMFEHPDSISEFDLAFATFFLNRTNRSGILTARPIGGLDQSGEWKLDARWNAQRLCARIERIAAFQDRINITSYDAIDFIDHLNQLGNEAFVYVDPPYVQQGGSLYLNKFSKDSHMKLSEKLHTATFPWILTYDEEKLISQGLYKDLRCGIYELPYSVQKKYLGRELVIFSDNLAIPDYQITKQSKIEKLS</sequence>
<dbReference type="PRINTS" id="PR00505">
    <property type="entry name" value="D12N6MTFRASE"/>
</dbReference>
<evidence type="ECO:0000256" key="4">
    <source>
        <dbReference type="ARBA" id="ARBA00022679"/>
    </source>
</evidence>
<dbReference type="SUPFAM" id="SSF53335">
    <property type="entry name" value="S-adenosyl-L-methionine-dependent methyltransferases"/>
    <property type="match status" value="1"/>
</dbReference>
<dbReference type="Gene3D" id="1.10.1020.10">
    <property type="entry name" value="Adenine-specific Methyltransferase, Domain 2"/>
    <property type="match status" value="1"/>
</dbReference>
<evidence type="ECO:0000256" key="3">
    <source>
        <dbReference type="ARBA" id="ARBA00022603"/>
    </source>
</evidence>
<dbReference type="Pfam" id="PF02086">
    <property type="entry name" value="MethyltransfD12"/>
    <property type="match status" value="1"/>
</dbReference>
<evidence type="ECO:0000256" key="2">
    <source>
        <dbReference type="ARBA" id="ARBA00011900"/>
    </source>
</evidence>
<proteinExistence type="inferred from homology"/>
<comment type="catalytic activity">
    <reaction evidence="6">
        <text>a 2'-deoxyadenosine in DNA + S-adenosyl-L-methionine = an N(6)-methyl-2'-deoxyadenosine in DNA + S-adenosyl-L-homocysteine + H(+)</text>
        <dbReference type="Rhea" id="RHEA:15197"/>
        <dbReference type="Rhea" id="RHEA-COMP:12418"/>
        <dbReference type="Rhea" id="RHEA-COMP:12419"/>
        <dbReference type="ChEBI" id="CHEBI:15378"/>
        <dbReference type="ChEBI" id="CHEBI:57856"/>
        <dbReference type="ChEBI" id="CHEBI:59789"/>
        <dbReference type="ChEBI" id="CHEBI:90615"/>
        <dbReference type="ChEBI" id="CHEBI:90616"/>
        <dbReference type="EC" id="2.1.1.72"/>
    </reaction>
</comment>
<dbReference type="EMBL" id="SJDT01000009">
    <property type="protein sequence ID" value="TBW20763.1"/>
    <property type="molecule type" value="Genomic_DNA"/>
</dbReference>
<evidence type="ECO:0000313" key="7">
    <source>
        <dbReference type="EMBL" id="TBW20763.1"/>
    </source>
</evidence>
<dbReference type="GO" id="GO:0009307">
    <property type="term" value="P:DNA restriction-modification system"/>
    <property type="evidence" value="ECO:0007669"/>
    <property type="project" value="InterPro"/>
</dbReference>
<organism evidence="7 8">
    <name type="scientific">Arcanobacterium bovis</name>
    <dbReference type="NCBI Taxonomy" id="2529275"/>
    <lineage>
        <taxon>Bacteria</taxon>
        <taxon>Bacillati</taxon>
        <taxon>Actinomycetota</taxon>
        <taxon>Actinomycetes</taxon>
        <taxon>Actinomycetales</taxon>
        <taxon>Actinomycetaceae</taxon>
        <taxon>Arcanobacterium</taxon>
    </lineage>
</organism>
<name>A0A4V6MYS5_9ACTO</name>
<dbReference type="PIRSF" id="PIRSF000398">
    <property type="entry name" value="M_m6A_EcoRV"/>
    <property type="match status" value="1"/>
</dbReference>
<keyword evidence="8" id="KW-1185">Reference proteome</keyword>